<dbReference type="GO" id="GO:0016491">
    <property type="term" value="F:oxidoreductase activity"/>
    <property type="evidence" value="ECO:0007669"/>
    <property type="project" value="InterPro"/>
</dbReference>
<evidence type="ECO:0000256" key="1">
    <source>
        <dbReference type="ARBA" id="ARBA00037217"/>
    </source>
</evidence>
<proteinExistence type="predicted"/>
<dbReference type="PANTHER" id="PTHR10668:SF103">
    <property type="entry name" value="PYRIDINE NUCLEOTIDE-DISULFIDE OXIDOREDUCTASE DOMAIN-CONTAINING PROTEIN 2"/>
    <property type="match status" value="1"/>
</dbReference>
<comment type="subunit">
    <text evidence="2">Interacts with COX5B; this interaction may contribute to localize PYROXD2 to the inner face of the inner mitochondrial membrane.</text>
</comment>
<protein>
    <recommendedName>
        <fullName evidence="3">Pyridine nucleotide-disulfide oxidoreductase domain-containing protein 2</fullName>
    </recommendedName>
</protein>
<reference evidence="5 6" key="1">
    <citation type="submission" date="2020-04" db="EMBL/GenBank/DDBJ databases">
        <title>Rhodospirillaceae bacterium KN72 isolated from deep sea.</title>
        <authorList>
            <person name="Zhang D.-C."/>
        </authorList>
    </citation>
    <scope>NUCLEOTIDE SEQUENCE [LARGE SCALE GENOMIC DNA]</scope>
    <source>
        <strain evidence="5 6">KN72</strain>
    </source>
</reference>
<gene>
    <name evidence="5" type="ORF">HH303_09930</name>
</gene>
<dbReference type="AlphaFoldDB" id="A0A7Y0HEK5"/>
<keyword evidence="6" id="KW-1185">Reference proteome</keyword>
<evidence type="ECO:0000256" key="3">
    <source>
        <dbReference type="ARBA" id="ARBA00040298"/>
    </source>
</evidence>
<dbReference type="PANTHER" id="PTHR10668">
    <property type="entry name" value="PHYTOENE DEHYDROGENASE"/>
    <property type="match status" value="1"/>
</dbReference>
<dbReference type="SUPFAM" id="SSF51905">
    <property type="entry name" value="FAD/NAD(P)-binding domain"/>
    <property type="match status" value="1"/>
</dbReference>
<organism evidence="5 6">
    <name type="scientific">Pacificispira spongiicola</name>
    <dbReference type="NCBI Taxonomy" id="2729598"/>
    <lineage>
        <taxon>Bacteria</taxon>
        <taxon>Pseudomonadati</taxon>
        <taxon>Pseudomonadota</taxon>
        <taxon>Alphaproteobacteria</taxon>
        <taxon>Rhodospirillales</taxon>
        <taxon>Rhodospirillaceae</taxon>
        <taxon>Pacificispira</taxon>
    </lineage>
</organism>
<evidence type="ECO:0000313" key="6">
    <source>
        <dbReference type="Proteomes" id="UP000539372"/>
    </source>
</evidence>
<dbReference type="InterPro" id="IPR002937">
    <property type="entry name" value="Amino_oxidase"/>
</dbReference>
<dbReference type="PRINTS" id="PR00419">
    <property type="entry name" value="ADXRDTASE"/>
</dbReference>
<feature type="domain" description="Amine oxidase" evidence="4">
    <location>
        <begin position="17"/>
        <end position="318"/>
    </location>
</feature>
<dbReference type="Gene3D" id="3.50.50.60">
    <property type="entry name" value="FAD/NAD(P)-binding domain"/>
    <property type="match status" value="2"/>
</dbReference>
<dbReference type="RefSeq" id="WP_169625189.1">
    <property type="nucleotide sequence ID" value="NZ_JABBNT010000003.1"/>
</dbReference>
<comment type="function">
    <text evidence="1">Probable oxidoreductase that may play a role as regulator of mitochondrial function.</text>
</comment>
<sequence>MSVETVDAVVIGAGHNGLTCAGYLARAGLNVTVVERRDVVGGAALTEEFHPGFRNSVFSYLVSLLDRSVIQDLDLYKHGLTLLPRPGGSLSILKDDHMYLPRDLSAAQKALSRFSKADAEAFPEFEDTLESLGDAIRAIASEVPPNLGGGLGDLWKLLKQGNVLRKLSRDQQEDLADLMTMSVGDYLDRWFESDPIKGLYGFEGIIGNFVDPYAQGSAYVLLHHVFGQVDGRTGAWAYAKGGMGAITQAMANACRASGVDIRTGSGVAEVIVEKGRAKGVVLEDGTTIHAKLVSANVHPQVLFGQLIDPALTPPRFAKRLKGWRSESATFRMNVALSELPKFDTVDHDEAGLTAMKNTIDICPSLDYIRQASDDARATGWAKGPVVSMCIPTLVDDTLAPDGCHVMSLFCQHFRRNLPDGRNWDDVKEEVADHIIDTVALYSPNLRQAIVGRQVNSPLDIERKLNMIGGDIFHGALHLDQIFSLRPAPGFADHRMPVDGLYLCGSGAHPGGGVSGIPGRNAATEILKDIKRRRIA</sequence>
<dbReference type="Proteomes" id="UP000539372">
    <property type="component" value="Unassembled WGS sequence"/>
</dbReference>
<evidence type="ECO:0000256" key="2">
    <source>
        <dbReference type="ARBA" id="ARBA00038825"/>
    </source>
</evidence>
<name>A0A7Y0HEK5_9PROT</name>
<dbReference type="EMBL" id="JABBNT010000003">
    <property type="protein sequence ID" value="NMM44795.1"/>
    <property type="molecule type" value="Genomic_DNA"/>
</dbReference>
<accession>A0A7Y0HEK5</accession>
<evidence type="ECO:0000313" key="5">
    <source>
        <dbReference type="EMBL" id="NMM44795.1"/>
    </source>
</evidence>
<dbReference type="Pfam" id="PF01593">
    <property type="entry name" value="Amino_oxidase"/>
    <property type="match status" value="1"/>
</dbReference>
<evidence type="ECO:0000259" key="4">
    <source>
        <dbReference type="Pfam" id="PF01593"/>
    </source>
</evidence>
<comment type="caution">
    <text evidence="5">The sequence shown here is derived from an EMBL/GenBank/DDBJ whole genome shotgun (WGS) entry which is preliminary data.</text>
</comment>
<dbReference type="InterPro" id="IPR036188">
    <property type="entry name" value="FAD/NAD-bd_sf"/>
</dbReference>